<dbReference type="Proteomes" id="UP001597314">
    <property type="component" value="Unassembled WGS sequence"/>
</dbReference>
<dbReference type="InterPro" id="IPR042557">
    <property type="entry name" value="SCO4226"/>
</dbReference>
<sequence length="103" mass="11347">MRPLRLFIDTHDKRTETFPDGLTREQFAAFFSTFESACRDEGVVILRSHVGLGDGRAFCLTMAPDADAVRRAHDRVGLPFDDITEVEIADPADTLLRAAVPAG</sequence>
<evidence type="ECO:0000313" key="1">
    <source>
        <dbReference type="EMBL" id="MFD2180686.1"/>
    </source>
</evidence>
<reference evidence="2" key="1">
    <citation type="journal article" date="2019" name="Int. J. Syst. Evol. Microbiol.">
        <title>The Global Catalogue of Microorganisms (GCM) 10K type strain sequencing project: providing services to taxonomists for standard genome sequencing and annotation.</title>
        <authorList>
            <consortium name="The Broad Institute Genomics Platform"/>
            <consortium name="The Broad Institute Genome Sequencing Center for Infectious Disease"/>
            <person name="Wu L."/>
            <person name="Ma J."/>
        </authorList>
    </citation>
    <scope>NUCLEOTIDE SEQUENCE [LARGE SCALE GENOMIC DNA]</scope>
    <source>
        <strain evidence="2">CGMCC 1.6774</strain>
    </source>
</reference>
<dbReference type="Pfam" id="PF14026">
    <property type="entry name" value="SCO4226-like"/>
    <property type="match status" value="1"/>
</dbReference>
<dbReference type="EMBL" id="JBHUIW010000001">
    <property type="protein sequence ID" value="MFD2180686.1"/>
    <property type="molecule type" value="Genomic_DNA"/>
</dbReference>
<gene>
    <name evidence="1" type="ORF">ACFSOX_00835</name>
</gene>
<proteinExistence type="predicted"/>
<dbReference type="InterPro" id="IPR025336">
    <property type="entry name" value="SCO4226-like"/>
</dbReference>
<dbReference type="RefSeq" id="WP_378475900.1">
    <property type="nucleotide sequence ID" value="NZ_JBHUIW010000001.1"/>
</dbReference>
<evidence type="ECO:0000313" key="2">
    <source>
        <dbReference type="Proteomes" id="UP001597314"/>
    </source>
</evidence>
<name>A0ABW5AEP3_9BRAD</name>
<protein>
    <submittedName>
        <fullName evidence="1">DUF4242 domain-containing protein</fullName>
    </submittedName>
</protein>
<accession>A0ABW5AEP3</accession>
<dbReference type="Gene3D" id="3.30.70.3090">
    <property type="entry name" value="ORF SCO4226, nickel-binding ferredoxin-like monomer"/>
    <property type="match status" value="1"/>
</dbReference>
<comment type="caution">
    <text evidence="1">The sequence shown here is derived from an EMBL/GenBank/DDBJ whole genome shotgun (WGS) entry which is preliminary data.</text>
</comment>
<keyword evidence="2" id="KW-1185">Reference proteome</keyword>
<organism evidence="1 2">
    <name type="scientific">Rhodoplanes azumiensis</name>
    <dbReference type="NCBI Taxonomy" id="1897628"/>
    <lineage>
        <taxon>Bacteria</taxon>
        <taxon>Pseudomonadati</taxon>
        <taxon>Pseudomonadota</taxon>
        <taxon>Alphaproteobacteria</taxon>
        <taxon>Hyphomicrobiales</taxon>
        <taxon>Nitrobacteraceae</taxon>
        <taxon>Rhodoplanes</taxon>
    </lineage>
</organism>